<keyword evidence="3" id="KW-1185">Reference proteome</keyword>
<protein>
    <recommendedName>
        <fullName evidence="4">Peptidase aspartic putative domain-containing protein</fullName>
    </recommendedName>
</protein>
<dbReference type="AlphaFoldDB" id="A0AAW1NC13"/>
<evidence type="ECO:0000256" key="1">
    <source>
        <dbReference type="SAM" id="MobiDB-lite"/>
    </source>
</evidence>
<organism evidence="2 3">
    <name type="scientific">Popillia japonica</name>
    <name type="common">Japanese beetle</name>
    <dbReference type="NCBI Taxonomy" id="7064"/>
    <lineage>
        <taxon>Eukaryota</taxon>
        <taxon>Metazoa</taxon>
        <taxon>Ecdysozoa</taxon>
        <taxon>Arthropoda</taxon>
        <taxon>Hexapoda</taxon>
        <taxon>Insecta</taxon>
        <taxon>Pterygota</taxon>
        <taxon>Neoptera</taxon>
        <taxon>Endopterygota</taxon>
        <taxon>Coleoptera</taxon>
        <taxon>Polyphaga</taxon>
        <taxon>Scarabaeiformia</taxon>
        <taxon>Scarabaeidae</taxon>
        <taxon>Rutelinae</taxon>
        <taxon>Popillia</taxon>
    </lineage>
</organism>
<feature type="compositionally biased region" description="Polar residues" evidence="1">
    <location>
        <begin position="21"/>
        <end position="32"/>
    </location>
</feature>
<evidence type="ECO:0000313" key="2">
    <source>
        <dbReference type="EMBL" id="KAK9759082.1"/>
    </source>
</evidence>
<sequence>MQKEYPSDQLHLSPQLHLDNLKSQVDQKPQEASNQVQSTSKTQQNSTQDPVRTISCHSVESATNQTILSTALVMIPDVRNRKKQAIKFSQPHTQISIANTRQHCTSRSTILSALQIPDNIVLADPQFYNSSKIDLLLGAGIFYDLLLSGRIRETTLGWIAGGQTCSTNNRQDSEHSVCKLTLEKQMELFWKIEELDETRNWSKEEQECEDHFVENFRRQPTGEFIVKLPFNHNKQKIGESKTVALKRFLTQEQRILHNKAIL</sequence>
<reference evidence="2 3" key="1">
    <citation type="journal article" date="2024" name="BMC Genomics">
        <title>De novo assembly and annotation of Popillia japonica's genome with initial clues to its potential as an invasive pest.</title>
        <authorList>
            <person name="Cucini C."/>
            <person name="Boschi S."/>
            <person name="Funari R."/>
            <person name="Cardaioli E."/>
            <person name="Iannotti N."/>
            <person name="Marturano G."/>
            <person name="Paoli F."/>
            <person name="Bruttini M."/>
            <person name="Carapelli A."/>
            <person name="Frati F."/>
            <person name="Nardi F."/>
        </authorList>
    </citation>
    <scope>NUCLEOTIDE SEQUENCE [LARGE SCALE GENOMIC DNA]</scope>
    <source>
        <strain evidence="2">DMR45628</strain>
    </source>
</reference>
<comment type="caution">
    <text evidence="2">The sequence shown here is derived from an EMBL/GenBank/DDBJ whole genome shotgun (WGS) entry which is preliminary data.</text>
</comment>
<feature type="compositionally biased region" description="Low complexity" evidence="1">
    <location>
        <begin position="33"/>
        <end position="48"/>
    </location>
</feature>
<proteinExistence type="predicted"/>
<accession>A0AAW1NC13</accession>
<gene>
    <name evidence="2" type="ORF">QE152_g328</name>
</gene>
<name>A0AAW1NC13_POPJA</name>
<dbReference type="EMBL" id="JASPKY010000002">
    <property type="protein sequence ID" value="KAK9759082.1"/>
    <property type="molecule type" value="Genomic_DNA"/>
</dbReference>
<evidence type="ECO:0000313" key="3">
    <source>
        <dbReference type="Proteomes" id="UP001458880"/>
    </source>
</evidence>
<feature type="region of interest" description="Disordered" evidence="1">
    <location>
        <begin position="21"/>
        <end position="51"/>
    </location>
</feature>
<evidence type="ECO:0008006" key="4">
    <source>
        <dbReference type="Google" id="ProtNLM"/>
    </source>
</evidence>
<dbReference type="Proteomes" id="UP001458880">
    <property type="component" value="Unassembled WGS sequence"/>
</dbReference>